<reference evidence="4" key="2">
    <citation type="submission" date="2021-04" db="EMBL/GenBank/DDBJ databases">
        <authorList>
            <person name="Gilroy R."/>
        </authorList>
    </citation>
    <scope>NUCLEOTIDE SEQUENCE</scope>
    <source>
        <strain evidence="4">CHK179-7159</strain>
    </source>
</reference>
<feature type="domain" description="Calcineurin-like phosphoesterase" evidence="3">
    <location>
        <begin position="40"/>
        <end position="216"/>
    </location>
</feature>
<dbReference type="GO" id="GO:0046872">
    <property type="term" value="F:metal ion binding"/>
    <property type="evidence" value="ECO:0007669"/>
    <property type="project" value="UniProtKB-KW"/>
</dbReference>
<evidence type="ECO:0000259" key="3">
    <source>
        <dbReference type="Pfam" id="PF00149"/>
    </source>
</evidence>
<keyword evidence="1" id="KW-0479">Metal-binding</keyword>
<comment type="caution">
    <text evidence="4">The sequence shown here is derived from an EMBL/GenBank/DDBJ whole genome shotgun (WGS) entry which is preliminary data.</text>
</comment>
<dbReference type="GO" id="GO:0009245">
    <property type="term" value="P:lipid A biosynthetic process"/>
    <property type="evidence" value="ECO:0007669"/>
    <property type="project" value="TreeGrafter"/>
</dbReference>
<dbReference type="Pfam" id="PF00149">
    <property type="entry name" value="Metallophos"/>
    <property type="match status" value="1"/>
</dbReference>
<dbReference type="AlphaFoldDB" id="A0A9D2I6Z0"/>
<name>A0A9D2I6Z0_9FIRM</name>
<dbReference type="PANTHER" id="PTHR31302:SF31">
    <property type="entry name" value="PHOSPHODIESTERASE YAEI"/>
    <property type="match status" value="1"/>
</dbReference>
<dbReference type="PANTHER" id="PTHR31302">
    <property type="entry name" value="TRANSMEMBRANE PROTEIN WITH METALLOPHOSPHOESTERASE DOMAIN-RELATED"/>
    <property type="match status" value="1"/>
</dbReference>
<protein>
    <submittedName>
        <fullName evidence="4">Metallophosphoesterase</fullName>
    </submittedName>
</protein>
<dbReference type="InterPro" id="IPR004843">
    <property type="entry name" value="Calcineurin-like_PHP"/>
</dbReference>
<keyword evidence="2" id="KW-0378">Hydrolase</keyword>
<evidence type="ECO:0000313" key="5">
    <source>
        <dbReference type="Proteomes" id="UP000886858"/>
    </source>
</evidence>
<dbReference type="EMBL" id="DWYY01000080">
    <property type="protein sequence ID" value="HJA92994.1"/>
    <property type="molecule type" value="Genomic_DNA"/>
</dbReference>
<dbReference type="SUPFAM" id="SSF56300">
    <property type="entry name" value="Metallo-dependent phosphatases"/>
    <property type="match status" value="1"/>
</dbReference>
<evidence type="ECO:0000256" key="2">
    <source>
        <dbReference type="ARBA" id="ARBA00022801"/>
    </source>
</evidence>
<dbReference type="GO" id="GO:0016020">
    <property type="term" value="C:membrane"/>
    <property type="evidence" value="ECO:0007669"/>
    <property type="project" value="GOC"/>
</dbReference>
<dbReference type="InterPro" id="IPR051158">
    <property type="entry name" value="Metallophosphoesterase_sf"/>
</dbReference>
<evidence type="ECO:0000313" key="4">
    <source>
        <dbReference type="EMBL" id="HJA92994.1"/>
    </source>
</evidence>
<organism evidence="4 5">
    <name type="scientific">Candidatus Eisenbergiella merdipullorum</name>
    <dbReference type="NCBI Taxonomy" id="2838553"/>
    <lineage>
        <taxon>Bacteria</taxon>
        <taxon>Bacillati</taxon>
        <taxon>Bacillota</taxon>
        <taxon>Clostridia</taxon>
        <taxon>Lachnospirales</taxon>
        <taxon>Lachnospiraceae</taxon>
        <taxon>Eisenbergiella</taxon>
    </lineage>
</organism>
<dbReference type="GO" id="GO:0008758">
    <property type="term" value="F:UDP-2,3-diacylglucosamine hydrolase activity"/>
    <property type="evidence" value="ECO:0007669"/>
    <property type="project" value="TreeGrafter"/>
</dbReference>
<dbReference type="Gene3D" id="3.60.21.10">
    <property type="match status" value="1"/>
</dbReference>
<reference evidence="4" key="1">
    <citation type="journal article" date="2021" name="PeerJ">
        <title>Extensive microbial diversity within the chicken gut microbiome revealed by metagenomics and culture.</title>
        <authorList>
            <person name="Gilroy R."/>
            <person name="Ravi A."/>
            <person name="Getino M."/>
            <person name="Pursley I."/>
            <person name="Horton D.L."/>
            <person name="Alikhan N.F."/>
            <person name="Baker D."/>
            <person name="Gharbi K."/>
            <person name="Hall N."/>
            <person name="Watson M."/>
            <person name="Adriaenssens E.M."/>
            <person name="Foster-Nyarko E."/>
            <person name="Jarju S."/>
            <person name="Secka A."/>
            <person name="Antonio M."/>
            <person name="Oren A."/>
            <person name="Chaudhuri R.R."/>
            <person name="La Ragione R."/>
            <person name="Hildebrand F."/>
            <person name="Pallen M.J."/>
        </authorList>
    </citation>
    <scope>NUCLEOTIDE SEQUENCE</scope>
    <source>
        <strain evidence="4">CHK179-7159</strain>
    </source>
</reference>
<evidence type="ECO:0000256" key="1">
    <source>
        <dbReference type="ARBA" id="ARBA00022723"/>
    </source>
</evidence>
<accession>A0A9D2I6Z0</accession>
<gene>
    <name evidence="4" type="ORF">H9717_07740</name>
</gene>
<proteinExistence type="predicted"/>
<dbReference type="InterPro" id="IPR029052">
    <property type="entry name" value="Metallo-depent_PP-like"/>
</dbReference>
<dbReference type="Proteomes" id="UP000886858">
    <property type="component" value="Unassembled WGS sequence"/>
</dbReference>
<sequence length="279" mass="31263">MGVLCVAALALAVAALYDSNRFVTVEYRIRCRNLKKKYCFILLSDLHNKRYGKHNEKLLAAIDARKPESILIAGDMLTSETPDRFGPALELTGALAGKYPVYYANGNHEYRMKTDEEHYGTGYRSYHKKLVEKGVVFLENDSLLLPEPGIRLYGVEIGKEYYQKMKRGKMSVRYLSHLLGNPSGGEYNILIAHNPDYFPIYAKWGADLVLSGHVHGGIMRLPFFGGVLSPAFRLFPKYDGGLFREGSSTMILGRGLGSHTIPIRIFNPGELIVVSLEPE</sequence>